<dbReference type="OrthoDB" id="5343576at2759"/>
<dbReference type="STRING" id="1081102.A0A162JEW3"/>
<feature type="compositionally biased region" description="Basic and acidic residues" evidence="1">
    <location>
        <begin position="156"/>
        <end position="174"/>
    </location>
</feature>
<evidence type="ECO:0000313" key="2">
    <source>
        <dbReference type="EMBL" id="OAA67902.1"/>
    </source>
</evidence>
<feature type="compositionally biased region" description="Acidic residues" evidence="1">
    <location>
        <begin position="385"/>
        <end position="397"/>
    </location>
</feature>
<dbReference type="EMBL" id="AZHD01000001">
    <property type="protein sequence ID" value="OAA67902.1"/>
    <property type="molecule type" value="Genomic_DNA"/>
</dbReference>
<dbReference type="Proteomes" id="UP000076874">
    <property type="component" value="Unassembled WGS sequence"/>
</dbReference>
<keyword evidence="3" id="KW-1185">Reference proteome</keyword>
<organism evidence="2 3">
    <name type="scientific">Niveomyces insectorum RCEF 264</name>
    <dbReference type="NCBI Taxonomy" id="1081102"/>
    <lineage>
        <taxon>Eukaryota</taxon>
        <taxon>Fungi</taxon>
        <taxon>Dikarya</taxon>
        <taxon>Ascomycota</taxon>
        <taxon>Pezizomycotina</taxon>
        <taxon>Sordariomycetes</taxon>
        <taxon>Hypocreomycetidae</taxon>
        <taxon>Hypocreales</taxon>
        <taxon>Cordycipitaceae</taxon>
        <taxon>Niveomyces</taxon>
    </lineage>
</organism>
<evidence type="ECO:0000256" key="1">
    <source>
        <dbReference type="SAM" id="MobiDB-lite"/>
    </source>
</evidence>
<name>A0A162JEW3_9HYPO</name>
<accession>A0A162JEW3</accession>
<protein>
    <submittedName>
        <fullName evidence="2">Uncharacterized protein</fullName>
    </submittedName>
</protein>
<feature type="compositionally biased region" description="Basic and acidic residues" evidence="1">
    <location>
        <begin position="560"/>
        <end position="588"/>
    </location>
</feature>
<evidence type="ECO:0000313" key="3">
    <source>
        <dbReference type="Proteomes" id="UP000076874"/>
    </source>
</evidence>
<feature type="region of interest" description="Disordered" evidence="1">
    <location>
        <begin position="144"/>
        <end position="227"/>
    </location>
</feature>
<feature type="compositionally biased region" description="Pro residues" evidence="1">
    <location>
        <begin position="476"/>
        <end position="489"/>
    </location>
</feature>
<reference evidence="2 3" key="1">
    <citation type="journal article" date="2016" name="Genome Biol. Evol.">
        <title>Divergent and convergent evolution of fungal pathogenicity.</title>
        <authorList>
            <person name="Shang Y."/>
            <person name="Xiao G."/>
            <person name="Zheng P."/>
            <person name="Cen K."/>
            <person name="Zhan S."/>
            <person name="Wang C."/>
        </authorList>
    </citation>
    <scope>NUCLEOTIDE SEQUENCE [LARGE SCALE GENOMIC DNA]</scope>
    <source>
        <strain evidence="2 3">RCEF 264</strain>
    </source>
</reference>
<comment type="caution">
    <text evidence="2">The sequence shown here is derived from an EMBL/GenBank/DDBJ whole genome shotgun (WGS) entry which is preliminary data.</text>
</comment>
<sequence length="668" mass="72125">MTRQHDTQTLIESFSALADEVQNLIDRKTILEHKLRFAAEQYQHLADKYAPTAPEISDTLANLQLPPDLHKPAIPSSFVPLPKRDFAGCNQHQIALLIREGRRAAQQLSSCVDACGTSSKDTSLGTAITTVSTVMEQDFTVEGKKGMLGCPFSNTQREEQLQRQRHQLDQEKRQSHQNPTEDQQPPLGGAKQEGDVDAPHGVPQMDAVDDGGKTVPDADDPAPHGLADPICVAMHEEATSQTAPSSAGAGAVRCPIRYMDQHSPEEVAHYVETHKHQLPRSHAICLRRYQQNEQQIRKMDAKYGNLVNMISGLGQFHQPMLATAETGVVVAAAAGAGDAAHDVPGQPAIGDEVERAALHRDSHERVKTWAKGVSNSTGHLSGGADESDEGDELEENEEQRVSPADSRPDSSNTGADAGAAGTGVDAVLDDETPDMARESHFDRPLKEVRLGESPSRPWGISVPISSLPDAEIHPPLSPPAAPVRMPSPPVARARRPPMLFPTAASPPPARKCPFDHTKFTLQAGGMPPAFQPAHEQEPGLGSAHAQETRGAREAEEDEGEHGAPVRSVAEHAERLYTPRKPRVQESPRKRPMAPMSQTAPMRSSAAPPQPPQPAFADVPPIAATVPAAHTAKPNAVVPQMVFNGPVFIGYPMEQAIQFMQQFPSHLNL</sequence>
<feature type="compositionally biased region" description="Low complexity" evidence="1">
    <location>
        <begin position="413"/>
        <end position="425"/>
    </location>
</feature>
<gene>
    <name evidence="2" type="ORF">SPI_00097</name>
</gene>
<feature type="region of interest" description="Disordered" evidence="1">
    <location>
        <begin position="476"/>
        <end position="618"/>
    </location>
</feature>
<proteinExistence type="predicted"/>
<feature type="region of interest" description="Disordered" evidence="1">
    <location>
        <begin position="359"/>
        <end position="425"/>
    </location>
</feature>
<dbReference type="AlphaFoldDB" id="A0A162JEW3"/>